<evidence type="ECO:0000256" key="6">
    <source>
        <dbReference type="ARBA" id="ARBA00023136"/>
    </source>
</evidence>
<dbReference type="InterPro" id="IPR012910">
    <property type="entry name" value="Plug_dom"/>
</dbReference>
<keyword evidence="10" id="KW-0732">Signal</keyword>
<comment type="subcellular location">
    <subcellularLocation>
        <location evidence="1 8">Cell outer membrane</location>
        <topology evidence="1 8">Multi-pass membrane protein</topology>
    </subcellularLocation>
</comment>
<dbReference type="NCBIfam" id="TIGR04056">
    <property type="entry name" value="OMP_RagA_SusC"/>
    <property type="match status" value="1"/>
</dbReference>
<name>A0A1H4CLC8_XYLRU</name>
<evidence type="ECO:0000256" key="1">
    <source>
        <dbReference type="ARBA" id="ARBA00004571"/>
    </source>
</evidence>
<dbReference type="InterPro" id="IPR000531">
    <property type="entry name" value="Beta-barrel_TonB"/>
</dbReference>
<accession>A0A1H4CLC8</accession>
<evidence type="ECO:0000256" key="5">
    <source>
        <dbReference type="ARBA" id="ARBA00023077"/>
    </source>
</evidence>
<keyword evidence="6 8" id="KW-0472">Membrane</keyword>
<sequence>MKEKTMRRILMMLTLLAAPMLLSAQSIIKGVVKDDAGEPVIGATVREVGTSNGTVTDFDGKFELKNITKGEIQISFVGFLTQKVSVKGKSFLEIKMENDQKLLDEVVVVGYGTMRKSDVTGAVSRANIQAFEKSPNTNLLQSLQGTVPGLNVGQASSAGSSPELSIRGANTISGNTSVLIILDGIIFTGNLSSINPADIESVDVLKDASATAVYGAQAANGVLLITSKKGAKGKAKVSFSSSYSFQTPTKKMHTMNRSEMLNFDNECLWQYSKTAESGYTQQNPNFKLSERMPDAWMTDDQGNIVPGDYDWWSDFTRNGSIWENKMNISGGSDAMSYLISLGNTKQKNYLLNDDYSRNSIRVNLDIQPVKWLKAGVQAFGSFENRDGQETYLPFLIECSPLTKPYDENGDMIHYPAHDARENPYHGSLVDDYDRSNSFFANLYTEVQLPLKGLTYRLNFGNNYRIGEHNYASEFAENNNGQAYKHHTTYYDYTLDNILNYMNDFGKHSVGATLVYGASRRKYSYTAADAKLFPRMTLGYNSLELASTQNTNSDAWLETLLYQMARVNYSYDGRYLLTATVRRDGYSGFSTNNKSAVFPSVALGWVLTNEEWFKVPQLDYLKLRAGWGMSGNQTSRYSSLARVNSSIGYIFGDGVSGSMRQELASMENANLKWEKTAGFNFGIDFALLNNRISGNIEYYTTKTKDLLYAVQIPSITGFTSIMSNVGEIQNNGFEITINSRNIVTKDFEWTSMFNLSTNSNKINKLAGLDTNGDGKEDDLTSSSLFIGESLSAIYDYTIDGIWQVGDNIPEGYHPGNYRIVDINDDGEINEKDRSIIGKTDPSVRMGLLNSFKYKDLTLSFFLNAVLGGSKSFMGKNSFAELVNDNTLRHNRLTAQVDNFWTPSNPGGIYALYNANPAINPYRYENRSFLRLQDITLSYDLPKQWMRTIGIDGINVYMSCKNLLTITGWHGWDPEPNMTYQDINGQNRTTGSCYDNRPVMKSVTFGLNINL</sequence>
<dbReference type="Proteomes" id="UP000182257">
    <property type="component" value="Unassembled WGS sequence"/>
</dbReference>
<dbReference type="EMBL" id="FNRF01000003">
    <property type="protein sequence ID" value="SEA61139.1"/>
    <property type="molecule type" value="Genomic_DNA"/>
</dbReference>
<dbReference type="InterPro" id="IPR023996">
    <property type="entry name" value="TonB-dep_OMP_SusC/RagA"/>
</dbReference>
<evidence type="ECO:0000256" key="3">
    <source>
        <dbReference type="ARBA" id="ARBA00022452"/>
    </source>
</evidence>
<evidence type="ECO:0000259" key="11">
    <source>
        <dbReference type="Pfam" id="PF00593"/>
    </source>
</evidence>
<proteinExistence type="inferred from homology"/>
<dbReference type="PROSITE" id="PS52016">
    <property type="entry name" value="TONB_DEPENDENT_REC_3"/>
    <property type="match status" value="1"/>
</dbReference>
<keyword evidence="5 9" id="KW-0798">TonB box</keyword>
<evidence type="ECO:0000256" key="9">
    <source>
        <dbReference type="RuleBase" id="RU003357"/>
    </source>
</evidence>
<evidence type="ECO:0000313" key="14">
    <source>
        <dbReference type="Proteomes" id="UP000182257"/>
    </source>
</evidence>
<dbReference type="Pfam" id="PF13715">
    <property type="entry name" value="CarbopepD_reg_2"/>
    <property type="match status" value="1"/>
</dbReference>
<keyword evidence="2 8" id="KW-0813">Transport</keyword>
<keyword evidence="3 8" id="KW-1134">Transmembrane beta strand</keyword>
<evidence type="ECO:0000256" key="8">
    <source>
        <dbReference type="PROSITE-ProRule" id="PRU01360"/>
    </source>
</evidence>
<organism evidence="13 14">
    <name type="scientific">Xylanibacter ruminicola</name>
    <name type="common">Prevotella ruminicola</name>
    <dbReference type="NCBI Taxonomy" id="839"/>
    <lineage>
        <taxon>Bacteria</taxon>
        <taxon>Pseudomonadati</taxon>
        <taxon>Bacteroidota</taxon>
        <taxon>Bacteroidia</taxon>
        <taxon>Bacteroidales</taxon>
        <taxon>Prevotellaceae</taxon>
        <taxon>Xylanibacter</taxon>
    </lineage>
</organism>
<dbReference type="Gene3D" id="2.170.130.10">
    <property type="entry name" value="TonB-dependent receptor, plug domain"/>
    <property type="match status" value="1"/>
</dbReference>
<dbReference type="InterPro" id="IPR039426">
    <property type="entry name" value="TonB-dep_rcpt-like"/>
</dbReference>
<feature type="signal peptide" evidence="10">
    <location>
        <begin position="1"/>
        <end position="24"/>
    </location>
</feature>
<feature type="chain" id="PRO_5010350555" evidence="10">
    <location>
        <begin position="25"/>
        <end position="1009"/>
    </location>
</feature>
<dbReference type="InterPro" id="IPR036942">
    <property type="entry name" value="Beta-barrel_TonB_sf"/>
</dbReference>
<dbReference type="Pfam" id="PF07715">
    <property type="entry name" value="Plug"/>
    <property type="match status" value="1"/>
</dbReference>
<protein>
    <submittedName>
        <fullName evidence="13">TonB-linked outer membrane protein, SusC/RagA family</fullName>
    </submittedName>
</protein>
<evidence type="ECO:0000313" key="13">
    <source>
        <dbReference type="EMBL" id="SEA61139.1"/>
    </source>
</evidence>
<dbReference type="InterPro" id="IPR023997">
    <property type="entry name" value="TonB-dep_OMP_SusC/RagA_CS"/>
</dbReference>
<dbReference type="SUPFAM" id="SSF56935">
    <property type="entry name" value="Porins"/>
    <property type="match status" value="1"/>
</dbReference>
<reference evidence="13 14" key="1">
    <citation type="submission" date="2016-10" db="EMBL/GenBank/DDBJ databases">
        <authorList>
            <person name="de Groot N.N."/>
        </authorList>
    </citation>
    <scope>NUCLEOTIDE SEQUENCE [LARGE SCALE GENOMIC DNA]</scope>
    <source>
        <strain evidence="13 14">D31d</strain>
    </source>
</reference>
<evidence type="ECO:0000256" key="10">
    <source>
        <dbReference type="SAM" id="SignalP"/>
    </source>
</evidence>
<dbReference type="InterPro" id="IPR037066">
    <property type="entry name" value="Plug_dom_sf"/>
</dbReference>
<evidence type="ECO:0000256" key="4">
    <source>
        <dbReference type="ARBA" id="ARBA00022692"/>
    </source>
</evidence>
<keyword evidence="4 8" id="KW-0812">Transmembrane</keyword>
<comment type="similarity">
    <text evidence="8 9">Belongs to the TonB-dependent receptor family.</text>
</comment>
<evidence type="ECO:0000256" key="7">
    <source>
        <dbReference type="ARBA" id="ARBA00023237"/>
    </source>
</evidence>
<dbReference type="GO" id="GO:0009279">
    <property type="term" value="C:cell outer membrane"/>
    <property type="evidence" value="ECO:0007669"/>
    <property type="project" value="UniProtKB-SubCell"/>
</dbReference>
<dbReference type="NCBIfam" id="TIGR04057">
    <property type="entry name" value="SusC_RagA_signa"/>
    <property type="match status" value="1"/>
</dbReference>
<feature type="domain" description="TonB-dependent receptor plug" evidence="12">
    <location>
        <begin position="116"/>
        <end position="222"/>
    </location>
</feature>
<dbReference type="SUPFAM" id="SSF49464">
    <property type="entry name" value="Carboxypeptidase regulatory domain-like"/>
    <property type="match status" value="1"/>
</dbReference>
<dbReference type="Pfam" id="PF00593">
    <property type="entry name" value="TonB_dep_Rec_b-barrel"/>
    <property type="match status" value="1"/>
</dbReference>
<evidence type="ECO:0000256" key="2">
    <source>
        <dbReference type="ARBA" id="ARBA00022448"/>
    </source>
</evidence>
<feature type="domain" description="TonB-dependent receptor-like beta-barrel" evidence="11">
    <location>
        <begin position="422"/>
        <end position="948"/>
    </location>
</feature>
<dbReference type="AlphaFoldDB" id="A0A1H4CLC8"/>
<evidence type="ECO:0000259" key="12">
    <source>
        <dbReference type="Pfam" id="PF07715"/>
    </source>
</evidence>
<gene>
    <name evidence="13" type="ORF">SAMN05216462_2022</name>
</gene>
<dbReference type="Gene3D" id="2.60.40.1120">
    <property type="entry name" value="Carboxypeptidase-like, regulatory domain"/>
    <property type="match status" value="1"/>
</dbReference>
<keyword evidence="7 8" id="KW-0998">Cell outer membrane</keyword>
<dbReference type="Gene3D" id="2.40.170.20">
    <property type="entry name" value="TonB-dependent receptor, beta-barrel domain"/>
    <property type="match status" value="1"/>
</dbReference>
<dbReference type="InterPro" id="IPR008969">
    <property type="entry name" value="CarboxyPept-like_regulatory"/>
</dbReference>